<keyword evidence="2 10" id="KW-0444">Lipid biosynthesis</keyword>
<dbReference type="Pfam" id="PF00305">
    <property type="entry name" value="Lipoxygenase"/>
    <property type="match status" value="1"/>
</dbReference>
<dbReference type="PANTHER" id="PTHR11771">
    <property type="entry name" value="LIPOXYGENASE"/>
    <property type="match status" value="1"/>
</dbReference>
<dbReference type="Proteomes" id="UP000822688">
    <property type="component" value="Chromosome 7"/>
</dbReference>
<dbReference type="InterPro" id="IPR036392">
    <property type="entry name" value="PLAT/LH2_dom_sf"/>
</dbReference>
<comment type="similarity">
    <text evidence="1 10">Belongs to the lipoxygenase family.</text>
</comment>
<dbReference type="GO" id="GO:0006633">
    <property type="term" value="P:fatty acid biosynthetic process"/>
    <property type="evidence" value="ECO:0007669"/>
    <property type="project" value="UniProtKB-KW"/>
</dbReference>
<dbReference type="PROSITE" id="PS00081">
    <property type="entry name" value="LIPOXYGENASE_2"/>
    <property type="match status" value="1"/>
</dbReference>
<protein>
    <recommendedName>
        <fullName evidence="10">Lipoxygenase</fullName>
        <ecNumber evidence="10">1.13.11.-</ecNumber>
    </recommendedName>
</protein>
<evidence type="ECO:0000256" key="5">
    <source>
        <dbReference type="ARBA" id="ARBA00022832"/>
    </source>
</evidence>
<feature type="region of interest" description="Disordered" evidence="11">
    <location>
        <begin position="279"/>
        <end position="313"/>
    </location>
</feature>
<dbReference type="GO" id="GO:0046872">
    <property type="term" value="F:metal ion binding"/>
    <property type="evidence" value="ECO:0007669"/>
    <property type="project" value="UniProtKB-UniRule"/>
</dbReference>
<dbReference type="Gene3D" id="1.20.245.10">
    <property type="entry name" value="Lipoxygenase-1, Domain 5"/>
    <property type="match status" value="1"/>
</dbReference>
<dbReference type="PRINTS" id="PR00468">
    <property type="entry name" value="PLTLPOXGNASE"/>
</dbReference>
<dbReference type="GO" id="GO:0016702">
    <property type="term" value="F:oxidoreductase activity, acting on single donors with incorporation of molecular oxygen, incorporation of two atoms of oxygen"/>
    <property type="evidence" value="ECO:0007669"/>
    <property type="project" value="InterPro"/>
</dbReference>
<evidence type="ECO:0000256" key="6">
    <source>
        <dbReference type="ARBA" id="ARBA00022964"/>
    </source>
</evidence>
<comment type="caution">
    <text evidence="13">The sequence shown here is derived from an EMBL/GenBank/DDBJ whole genome shotgun (WGS) entry which is preliminary data.</text>
</comment>
<dbReference type="InterPro" id="IPR027433">
    <property type="entry name" value="Lipoxygenase_dom_3"/>
</dbReference>
<evidence type="ECO:0000256" key="3">
    <source>
        <dbReference type="ARBA" id="ARBA00022723"/>
    </source>
</evidence>
<dbReference type="PRINTS" id="PR00087">
    <property type="entry name" value="LIPOXYGENASE"/>
</dbReference>
<dbReference type="EC" id="1.13.11.-" evidence="10"/>
<dbReference type="Gene3D" id="4.10.372.10">
    <property type="entry name" value="Lipoxygenase-1, Domain 3"/>
    <property type="match status" value="1"/>
</dbReference>
<dbReference type="PROSITE" id="PS51393">
    <property type="entry name" value="LIPOXYGENASE_3"/>
    <property type="match status" value="1"/>
</dbReference>
<dbReference type="SMART" id="SM00308">
    <property type="entry name" value="LH2"/>
    <property type="match status" value="1"/>
</dbReference>
<dbReference type="Gene3D" id="2.60.60.20">
    <property type="entry name" value="PLAT/LH2 domain"/>
    <property type="match status" value="1"/>
</dbReference>
<dbReference type="GO" id="GO:0034440">
    <property type="term" value="P:lipid oxidation"/>
    <property type="evidence" value="ECO:0007669"/>
    <property type="project" value="InterPro"/>
</dbReference>
<dbReference type="SUPFAM" id="SSF48484">
    <property type="entry name" value="Lipoxigenase"/>
    <property type="match status" value="1"/>
</dbReference>
<dbReference type="Gene3D" id="3.10.450.60">
    <property type="match status" value="1"/>
</dbReference>
<dbReference type="InterPro" id="IPR013819">
    <property type="entry name" value="LipOase_C"/>
</dbReference>
<reference evidence="13" key="1">
    <citation type="submission" date="2020-06" db="EMBL/GenBank/DDBJ databases">
        <title>WGS assembly of Ceratodon purpureus strain R40.</title>
        <authorList>
            <person name="Carey S.B."/>
            <person name="Jenkins J."/>
            <person name="Shu S."/>
            <person name="Lovell J.T."/>
            <person name="Sreedasyam A."/>
            <person name="Maumus F."/>
            <person name="Tiley G.P."/>
            <person name="Fernandez-Pozo N."/>
            <person name="Barry K."/>
            <person name="Chen C."/>
            <person name="Wang M."/>
            <person name="Lipzen A."/>
            <person name="Daum C."/>
            <person name="Saski C.A."/>
            <person name="Payton A.C."/>
            <person name="Mcbreen J.C."/>
            <person name="Conrad R.E."/>
            <person name="Kollar L.M."/>
            <person name="Olsson S."/>
            <person name="Huttunen S."/>
            <person name="Landis J.B."/>
            <person name="Wickett N.J."/>
            <person name="Johnson M.G."/>
            <person name="Rensing S.A."/>
            <person name="Grimwood J."/>
            <person name="Schmutz J."/>
            <person name="Mcdaniel S.F."/>
        </authorList>
    </citation>
    <scope>NUCLEOTIDE SEQUENCE</scope>
    <source>
        <strain evidence="13">R40</strain>
    </source>
</reference>
<evidence type="ECO:0000313" key="13">
    <source>
        <dbReference type="EMBL" id="KAG0566639.1"/>
    </source>
</evidence>
<dbReference type="InterPro" id="IPR036226">
    <property type="entry name" value="LipOase_C_sf"/>
</dbReference>
<keyword evidence="7" id="KW-0560">Oxidoreductase</keyword>
<evidence type="ECO:0000259" key="12">
    <source>
        <dbReference type="PROSITE" id="PS51393"/>
    </source>
</evidence>
<keyword evidence="5" id="KW-0276">Fatty acid metabolism</keyword>
<dbReference type="GO" id="GO:0031408">
    <property type="term" value="P:oxylipin biosynthetic process"/>
    <property type="evidence" value="ECO:0007669"/>
    <property type="project" value="UniProtKB-UniRule"/>
</dbReference>
<proteinExistence type="inferred from homology"/>
<evidence type="ECO:0000313" key="14">
    <source>
        <dbReference type="Proteomes" id="UP000822688"/>
    </source>
</evidence>
<gene>
    <name evidence="13" type="ORF">KC19_7G078500</name>
</gene>
<evidence type="ECO:0000256" key="2">
    <source>
        <dbReference type="ARBA" id="ARBA00022516"/>
    </source>
</evidence>
<name>A0A8T0H8T9_CERPU</name>
<keyword evidence="3" id="KW-0479">Metal-binding</keyword>
<evidence type="ECO:0000256" key="11">
    <source>
        <dbReference type="SAM" id="MobiDB-lite"/>
    </source>
</evidence>
<dbReference type="Gene3D" id="4.10.375.10">
    <property type="entry name" value="Lipoxygenase-1, Domain 2"/>
    <property type="match status" value="1"/>
</dbReference>
<dbReference type="EMBL" id="CM026428">
    <property type="protein sequence ID" value="KAG0566639.1"/>
    <property type="molecule type" value="Genomic_DNA"/>
</dbReference>
<dbReference type="AlphaFoldDB" id="A0A8T0H8T9"/>
<organism evidence="13 14">
    <name type="scientific">Ceratodon purpureus</name>
    <name type="common">Fire moss</name>
    <name type="synonym">Dicranum purpureum</name>
    <dbReference type="NCBI Taxonomy" id="3225"/>
    <lineage>
        <taxon>Eukaryota</taxon>
        <taxon>Viridiplantae</taxon>
        <taxon>Streptophyta</taxon>
        <taxon>Embryophyta</taxon>
        <taxon>Bryophyta</taxon>
        <taxon>Bryophytina</taxon>
        <taxon>Bryopsida</taxon>
        <taxon>Dicranidae</taxon>
        <taxon>Pseudoditrichales</taxon>
        <taxon>Ditrichaceae</taxon>
        <taxon>Ceratodon</taxon>
    </lineage>
</organism>
<feature type="domain" description="Lipoxygenase" evidence="12">
    <location>
        <begin position="222"/>
        <end position="924"/>
    </location>
</feature>
<comment type="pathway">
    <text evidence="10">Lipid metabolism; oxylipin biosynthesis.</text>
</comment>
<evidence type="ECO:0000256" key="7">
    <source>
        <dbReference type="ARBA" id="ARBA00023002"/>
    </source>
</evidence>
<sequence>MLLNRLNISSATSTLRGTSDGFVVRQRGRFSSEPKLLQVRAAISDSGAGWFESKVGKVGSYVDKKSHTGHGNEDGEEMVHFKGTAVIIKKLKVLDVVDRIADIQDDASEILGGKHVSVQLISNEFHPKTGKVLVSSEVNIEGWFTIFDPWTAEELSFHLDFAVPRAFGVPGAIIVKNNHPNEFLLVNFSLDLPDKSSAHFITNSWVFNTEHTDGRVFFRNKAYLPSDTPAALQGLRERELQVLRGNGNGERKHGERIYDYDVYNDLGLPDDGPKHARPTLGGSLEFPFPRRMRTGRPPTKTSPDCESRRSKPFYVPSDERFDHVKLSDNKADMVRAGGHAISSKIEAKLMRKADFDSIEEIWKLYAPKEKDIKNVLPGKVDIEYRDQHSLAFVQELTARRADGEKNHPLRFALPQVLQANDKAWQTNEEFAREFLAGFNPIEIKLVTEFPIKSSLNPAEYGDPVSAISSKHIDGHLEGLSIEEALSKKKLFVVDYHDTFFPWVGRINALENSKTYASRTLFFLSSDETLKVLAIELVLPPKSPDGAKIARVFTPPADSSKTNYVWELAKAHAINNEMAVHQSINHFTRCHAVTEPIIIASHRQLSKLHPIHQLMAPHFKHTLEVNSTARMNLLPAGGTIEEIYTPREYIVRMAAAYYRDNWTFSSNALPNDLVKRGMAVPDSSAKHGVRLVLQDYPYAADGLELWGAMKSWNTEYIDIFYKDDGSVQEDLELQRWWTEYRTVGHADKKDAPGWLELNSKKSLAEILTTLQWIPTAMHAPINFGQYDYAGFMPQHPAITRRLIPEEGSKEWEELHRNPLKFYLSSISDTDTTTTTMAVFEIVAAHAPNEEYISQRSPTWTESEKVKAAFKRYVKKLSDIDELIQARNRDKSLKNRCGVAQLPFQLLRPTSAPGVTARGVPNSITV</sequence>
<evidence type="ECO:0000256" key="9">
    <source>
        <dbReference type="ARBA" id="ARBA00023160"/>
    </source>
</evidence>
<evidence type="ECO:0000256" key="4">
    <source>
        <dbReference type="ARBA" id="ARBA00022767"/>
    </source>
</evidence>
<comment type="function">
    <text evidence="10">Plant lipoxygenase may be involved in a number of diverse aspects of plant physiology including growth and development, pest resistance, and senescence or responses to wounding.</text>
</comment>
<accession>A0A8T0H8T9</accession>
<dbReference type="InterPro" id="IPR020834">
    <property type="entry name" value="LipOase_CS"/>
</dbReference>
<keyword evidence="6" id="KW-0223">Dioxygenase</keyword>
<keyword evidence="4 10" id="KW-0925">Oxylipin biosynthesis</keyword>
<dbReference type="SUPFAM" id="SSF49723">
    <property type="entry name" value="Lipase/lipooxygenase domain (PLAT/LH2 domain)"/>
    <property type="match status" value="1"/>
</dbReference>
<dbReference type="InterPro" id="IPR001246">
    <property type="entry name" value="LipOase_plant"/>
</dbReference>
<dbReference type="InterPro" id="IPR000907">
    <property type="entry name" value="LipOase"/>
</dbReference>
<evidence type="ECO:0000256" key="8">
    <source>
        <dbReference type="ARBA" id="ARBA00023098"/>
    </source>
</evidence>
<keyword evidence="14" id="KW-1185">Reference proteome</keyword>
<evidence type="ECO:0000256" key="1">
    <source>
        <dbReference type="ARBA" id="ARBA00009419"/>
    </source>
</evidence>
<keyword evidence="9 10" id="KW-0275">Fatty acid biosynthesis</keyword>
<dbReference type="InterPro" id="IPR001024">
    <property type="entry name" value="PLAT/LH2_dom"/>
</dbReference>
<evidence type="ECO:0000256" key="10">
    <source>
        <dbReference type="RuleBase" id="RU003975"/>
    </source>
</evidence>
<keyword evidence="8" id="KW-0443">Lipid metabolism</keyword>